<dbReference type="PANTHER" id="PTHR36577:SF3">
    <property type="entry name" value="DUF521 DOMAIN PROTEIN (AFU_ORTHOLOGUE AFUA_6G00490)"/>
    <property type="match status" value="1"/>
</dbReference>
<accession>A0A1W9I0Y0</accession>
<dbReference type="RefSeq" id="WP_376800297.1">
    <property type="nucleotide sequence ID" value="NZ_DBNB01000037.1"/>
</dbReference>
<evidence type="ECO:0000259" key="3">
    <source>
        <dbReference type="Pfam" id="PF04412"/>
    </source>
</evidence>
<gene>
    <name evidence="4" type="ORF">A4S15_05005</name>
</gene>
<dbReference type="EMBL" id="LWDL01000009">
    <property type="protein sequence ID" value="OQW53355.1"/>
    <property type="molecule type" value="Genomic_DNA"/>
</dbReference>
<dbReference type="GO" id="GO:0016829">
    <property type="term" value="F:lyase activity"/>
    <property type="evidence" value="ECO:0007669"/>
    <property type="project" value="UniProtKB-KW"/>
</dbReference>
<dbReference type="PANTHER" id="PTHR36577">
    <property type="entry name" value="DUF521 DOMAIN PROTEIN (AFU_ORTHOLOGUE AFUA_6G00490)"/>
    <property type="match status" value="1"/>
</dbReference>
<evidence type="ECO:0000256" key="2">
    <source>
        <dbReference type="ARBA" id="ARBA00023239"/>
    </source>
</evidence>
<dbReference type="STRING" id="1827387.A4S15_05005"/>
<reference evidence="4 5" key="1">
    <citation type="journal article" date="2017" name="Water Res.">
        <title>Comammox in drinking water systems.</title>
        <authorList>
            <person name="Wang Y."/>
            <person name="Ma L."/>
            <person name="Mao Y."/>
            <person name="Jiang X."/>
            <person name="Xia Y."/>
            <person name="Yu K."/>
            <person name="Li B."/>
            <person name="Zhang T."/>
        </authorList>
    </citation>
    <scope>NUCLEOTIDE SEQUENCE [LARGE SCALE GENOMIC DNA]</scope>
    <source>
        <strain evidence="4">SG_bin8</strain>
    </source>
</reference>
<protein>
    <submittedName>
        <fullName evidence="4">Aconitase subunit 1</fullName>
    </submittedName>
</protein>
<comment type="caution">
    <text evidence="4">The sequence shown here is derived from an EMBL/GenBank/DDBJ whole genome shotgun (WGS) entry which is preliminary data.</text>
</comment>
<dbReference type="InterPro" id="IPR007506">
    <property type="entry name" value="PMDh-L-like_dom"/>
</dbReference>
<name>A0A1W9I0Y0_9HYPH</name>
<feature type="domain" description="Phosphomevalonate dehydratase large subunit-like" evidence="3">
    <location>
        <begin position="8"/>
        <end position="403"/>
    </location>
</feature>
<evidence type="ECO:0000313" key="5">
    <source>
        <dbReference type="Proteomes" id="UP000192872"/>
    </source>
</evidence>
<keyword evidence="2" id="KW-0456">Lyase</keyword>
<evidence type="ECO:0000313" key="4">
    <source>
        <dbReference type="EMBL" id="OQW53355.1"/>
    </source>
</evidence>
<dbReference type="Proteomes" id="UP000192872">
    <property type="component" value="Unassembled WGS sequence"/>
</dbReference>
<sequence length="416" mass="43739">MALKREAIDEALLGGELGKAQAFAMRLLERFGEALGATRFINIAAAHIDGCLYHGKVSLDFVDRLNSLGGKVRVPTTLNVGSIDLIHPELFRGDDNARHDGRRLMEAHLELGCMPSFTCAPYLLQQRPQQGQDIAWGESNAIVFANSVLGARTHRYGDFVDLCAALTGRVPYQGLHVPQNRRARLVFNIAPVPDLSNDALAIAVGHIIGARAGDQIPAITGLPASISEDDFKGLGAVAASSGAVALFHAVGLTPEAPTLEAALGDATPEAVVEVSAADIRATLRALSTADDGATLTAVSLGTPHFSLSEFDRLLALLPGFKANSGVDIYVNTGRDTHAALAARGDAARLEAAGITLVVDTCTYVTTVMKRLDGVIMTNSGKWAHYAPGNLGVDVAFGSLADCLNSAAAGRVVRRFT</sequence>
<dbReference type="CDD" id="cd01355">
    <property type="entry name" value="AcnX"/>
    <property type="match status" value="1"/>
</dbReference>
<organism evidence="4 5">
    <name type="scientific">Candidatus Raskinella chloraquaticus</name>
    <dbReference type="NCBI Taxonomy" id="1951219"/>
    <lineage>
        <taxon>Bacteria</taxon>
        <taxon>Pseudomonadati</taxon>
        <taxon>Pseudomonadota</taxon>
        <taxon>Alphaproteobacteria</taxon>
        <taxon>Hyphomicrobiales</taxon>
        <taxon>Phreatobacteraceae</taxon>
        <taxon>Candidatus Raskinella</taxon>
    </lineage>
</organism>
<keyword evidence="1" id="KW-0408">Iron</keyword>
<evidence type="ECO:0000256" key="1">
    <source>
        <dbReference type="ARBA" id="ARBA00023004"/>
    </source>
</evidence>
<dbReference type="AlphaFoldDB" id="A0A1W9I0Y0"/>
<proteinExistence type="predicted"/>
<dbReference type="Pfam" id="PF04412">
    <property type="entry name" value="AcnX"/>
    <property type="match status" value="1"/>
</dbReference>